<accession>A0A175R485</accession>
<sequence length="106" mass="11377">MRIAMAAIANDGCAPAPSSQFALPSEISPILQAATTTLVALMASGGDVRVSGFATRHPKIVCRWDEGAEITYSFMTRTEAERILAEQAAEEIDVILDAEAIRLRDL</sequence>
<organism evidence="1 2">
    <name type="scientific">Aureimonas ureilytica</name>
    <dbReference type="NCBI Taxonomy" id="401562"/>
    <lineage>
        <taxon>Bacteria</taxon>
        <taxon>Pseudomonadati</taxon>
        <taxon>Pseudomonadota</taxon>
        <taxon>Alphaproteobacteria</taxon>
        <taxon>Hyphomicrobiales</taxon>
        <taxon>Aurantimonadaceae</taxon>
        <taxon>Aureimonas</taxon>
    </lineage>
</organism>
<comment type="caution">
    <text evidence="1">The sequence shown here is derived from an EMBL/GenBank/DDBJ whole genome shotgun (WGS) entry which is preliminary data.</text>
</comment>
<gene>
    <name evidence="1" type="ORF">NS226_17795</name>
</gene>
<dbReference type="EMBL" id="LDPZ01000047">
    <property type="protein sequence ID" value="KTQ86757.1"/>
    <property type="molecule type" value="Genomic_DNA"/>
</dbReference>
<evidence type="ECO:0000313" key="1">
    <source>
        <dbReference type="EMBL" id="KTQ86757.1"/>
    </source>
</evidence>
<dbReference type="AlphaFoldDB" id="A0A175R485"/>
<protein>
    <submittedName>
        <fullName evidence="1">Uncharacterized protein</fullName>
    </submittedName>
</protein>
<evidence type="ECO:0000313" key="2">
    <source>
        <dbReference type="Proteomes" id="UP000078272"/>
    </source>
</evidence>
<reference evidence="1 2" key="1">
    <citation type="journal article" date="2016" name="Front. Microbiol.">
        <title>Genomic Resource of Rice Seed Associated Bacteria.</title>
        <authorList>
            <person name="Midha S."/>
            <person name="Bansal K."/>
            <person name="Sharma S."/>
            <person name="Kumar N."/>
            <person name="Patil P.P."/>
            <person name="Chaudhry V."/>
            <person name="Patil P.B."/>
        </authorList>
    </citation>
    <scope>NUCLEOTIDE SEQUENCE [LARGE SCALE GENOMIC DNA]</scope>
    <source>
        <strain evidence="1 2">NS226</strain>
    </source>
</reference>
<dbReference type="PATRIC" id="fig|401562.3.peg.3499"/>
<proteinExistence type="predicted"/>
<name>A0A175R485_9HYPH</name>
<dbReference type="Proteomes" id="UP000078272">
    <property type="component" value="Unassembled WGS sequence"/>
</dbReference>